<evidence type="ECO:0000259" key="2">
    <source>
        <dbReference type="Pfam" id="PF07510"/>
    </source>
</evidence>
<proteinExistence type="predicted"/>
<reference evidence="3 4" key="1">
    <citation type="submission" date="2024-11" db="EMBL/GenBank/DDBJ databases">
        <title>First Report of Moraxella oculi in Brazil in an Infectious Bovine Keratoconjunctivitis Outbreak.</title>
        <authorList>
            <person name="Carvalho C.V."/>
            <person name="Domingues R."/>
            <person name="Coutinho C."/>
            <person name="Honorio N.T.B.S."/>
            <person name="Faza D.R.L.R."/>
            <person name="Carvalho W.A."/>
            <person name="Machado A.B.F."/>
            <person name="Martins M.F."/>
            <person name="Gaspar E.B."/>
        </authorList>
    </citation>
    <scope>NUCLEOTIDE SEQUENCE [LARGE SCALE GENOMIC DNA]</scope>
    <source>
        <strain evidence="3 4">2117LE</strain>
    </source>
</reference>
<evidence type="ECO:0000313" key="4">
    <source>
        <dbReference type="Proteomes" id="UP001624684"/>
    </source>
</evidence>
<evidence type="ECO:0000313" key="3">
    <source>
        <dbReference type="EMBL" id="MFL1733056.1"/>
    </source>
</evidence>
<dbReference type="Pfam" id="PF07510">
    <property type="entry name" value="GmrSD_C"/>
    <property type="match status" value="1"/>
</dbReference>
<dbReference type="Pfam" id="PF03235">
    <property type="entry name" value="GmrSD_N"/>
    <property type="match status" value="1"/>
</dbReference>
<feature type="domain" description="GmrSD restriction endonucleases C-terminal" evidence="2">
    <location>
        <begin position="400"/>
        <end position="537"/>
    </location>
</feature>
<dbReference type="EMBL" id="JBJJXE010000019">
    <property type="protein sequence ID" value="MFL1733056.1"/>
    <property type="molecule type" value="Genomic_DNA"/>
</dbReference>
<dbReference type="RefSeq" id="WP_407069556.1">
    <property type="nucleotide sequence ID" value="NZ_JBJJXE010000019.1"/>
</dbReference>
<dbReference type="InterPro" id="IPR011089">
    <property type="entry name" value="GmrSD_C"/>
</dbReference>
<accession>A0ABW8UDA6</accession>
<protein>
    <submittedName>
        <fullName evidence="3">DUF262 domain-containing protein</fullName>
    </submittedName>
</protein>
<dbReference type="InterPro" id="IPR004919">
    <property type="entry name" value="GmrSD_N"/>
</dbReference>
<comment type="caution">
    <text evidence="3">The sequence shown here is derived from an EMBL/GenBank/DDBJ whole genome shotgun (WGS) entry which is preliminary data.</text>
</comment>
<keyword evidence="4" id="KW-1185">Reference proteome</keyword>
<dbReference type="PANTHER" id="PTHR35149">
    <property type="entry name" value="SLL5132 PROTEIN"/>
    <property type="match status" value="1"/>
</dbReference>
<feature type="domain" description="GmrSD restriction endonucleases N-terminal" evidence="1">
    <location>
        <begin position="12"/>
        <end position="228"/>
    </location>
</feature>
<organism evidence="3 4">
    <name type="scientific">Moraxella oculi</name>
    <dbReference type="NCBI Taxonomy" id="2940516"/>
    <lineage>
        <taxon>Bacteria</taxon>
        <taxon>Pseudomonadati</taxon>
        <taxon>Pseudomonadota</taxon>
        <taxon>Gammaproteobacteria</taxon>
        <taxon>Moraxellales</taxon>
        <taxon>Moraxellaceae</taxon>
        <taxon>Moraxella</taxon>
    </lineage>
</organism>
<dbReference type="Proteomes" id="UP001624684">
    <property type="component" value="Unassembled WGS sequence"/>
</dbReference>
<dbReference type="PANTHER" id="PTHR35149:SF2">
    <property type="entry name" value="DUF262 DOMAIN-CONTAINING PROTEIN"/>
    <property type="match status" value="1"/>
</dbReference>
<sequence>MSDYFKPESLTIKAIFSNADSFYQMPIYQRPYSWDKDRVEQLWADIFEAYENHKENPSQDNNYFLGSLVVVKNKNGVYDVVDGQQRITTLTILFCVLRDLDLPEIKEHNKKIQNSISDLVDDKVRLKLTTQLNNQAIFEEYVLNGINFNELNKNKKDNRFLQTASYFKDLIEKVEANTLNEFVKYLFENTVLIRIACTDESFAIKLFSVLNDRGLDLTSADIIKAHLMQQLGDEKRPQFNEEWKKLETICQQMDESLTNVFNLYLYYQTGKNPKSSLQDEFKKEFKDKNANSIILDLKKFANFLFEINESYNDKDISRLRYLPHSVYWKSILLTAKMVDYEQYGTLKSLLVKYYYQSWIADGTANRIKQTSFNIIKMVKENKSIDEIKSIIVKNLSEYSNYLDYLERTNIYSSKWHKPLLLAVEYNQQDNYPYIEINKSLHTEHILPQEWNDKSLNWSDNFDDTAKLLLNSLGNLTLLSGNKNIRASNRNYPDKKEIYIGKGLDGKTSFEITKWVFENYPDGWNADTIKERKEWLIDEIKKIFEIE</sequence>
<gene>
    <name evidence="3" type="ORF">ACJHVH_08700</name>
</gene>
<evidence type="ECO:0000259" key="1">
    <source>
        <dbReference type="Pfam" id="PF03235"/>
    </source>
</evidence>
<name>A0ABW8UDA6_9GAMM</name>